<evidence type="ECO:0000313" key="4">
    <source>
        <dbReference type="Proteomes" id="UP000078368"/>
    </source>
</evidence>
<dbReference type="AlphaFoldDB" id="A0A179B3C8"/>
<feature type="compositionally biased region" description="Polar residues" evidence="1">
    <location>
        <begin position="152"/>
        <end position="170"/>
    </location>
</feature>
<accession>A0A179B3C8</accession>
<name>A0A179B3C8_9ACTO</name>
<dbReference type="Proteomes" id="UP000078368">
    <property type="component" value="Unassembled WGS sequence"/>
</dbReference>
<feature type="region of interest" description="Disordered" evidence="1">
    <location>
        <begin position="28"/>
        <end position="50"/>
    </location>
</feature>
<reference evidence="3 4" key="1">
    <citation type="submission" date="2016-04" db="EMBL/GenBank/DDBJ databases">
        <title>Peptidophaga gingivicola gen. nov., sp. nov., isolated from human subgingival plaque.</title>
        <authorList>
            <person name="Beall C.J."/>
            <person name="Mokrzan E.M."/>
            <person name="Griffen A.L."/>
            <person name="Leys E.J."/>
        </authorList>
    </citation>
    <scope>NUCLEOTIDE SEQUENCE [LARGE SCALE GENOMIC DNA]</scope>
    <source>
        <strain evidence="3 4">BA112</strain>
    </source>
</reference>
<dbReference type="EMBL" id="LVZK01000001">
    <property type="protein sequence ID" value="OAP86198.1"/>
    <property type="molecule type" value="Genomic_DNA"/>
</dbReference>
<dbReference type="PROSITE" id="PS51257">
    <property type="entry name" value="PROKAR_LIPOPROTEIN"/>
    <property type="match status" value="1"/>
</dbReference>
<evidence type="ECO:0000256" key="2">
    <source>
        <dbReference type="SAM" id="SignalP"/>
    </source>
</evidence>
<keyword evidence="2" id="KW-0732">Signal</keyword>
<sequence>MRATKFIAFAVVPFLPFALSACSLDAKSTSTGASGANERLQRKPPRGRVEAGTTKILKESGSFESLDLSDNQYRKMGECMTGRLYDQATAFTLNGLASGKQDFQIAVKDRQILEKAATECAGQASAQIADPNKNADPDKSTSPNKGTDPDKSTNPSSTDGPNQDSNSSRQ</sequence>
<dbReference type="RefSeq" id="WP_064231053.1">
    <property type="nucleotide sequence ID" value="NZ_LVZK01000001.1"/>
</dbReference>
<feature type="signal peptide" evidence="2">
    <location>
        <begin position="1"/>
        <end position="21"/>
    </location>
</feature>
<gene>
    <name evidence="3" type="ORF">A4H34_03225</name>
</gene>
<evidence type="ECO:0008006" key="5">
    <source>
        <dbReference type="Google" id="ProtNLM"/>
    </source>
</evidence>
<organism evidence="3 4">
    <name type="scientific">Peptidiphaga gingivicola</name>
    <dbReference type="NCBI Taxonomy" id="2741497"/>
    <lineage>
        <taxon>Bacteria</taxon>
        <taxon>Bacillati</taxon>
        <taxon>Actinomycetota</taxon>
        <taxon>Actinomycetes</taxon>
        <taxon>Actinomycetales</taxon>
        <taxon>Actinomycetaceae</taxon>
        <taxon>Peptidiphaga</taxon>
    </lineage>
</organism>
<evidence type="ECO:0000313" key="3">
    <source>
        <dbReference type="EMBL" id="OAP86198.1"/>
    </source>
</evidence>
<feature type="region of interest" description="Disordered" evidence="1">
    <location>
        <begin position="119"/>
        <end position="170"/>
    </location>
</feature>
<protein>
    <recommendedName>
        <fullName evidence="5">DUF732 domain-containing protein</fullName>
    </recommendedName>
</protein>
<comment type="caution">
    <text evidence="3">The sequence shown here is derived from an EMBL/GenBank/DDBJ whole genome shotgun (WGS) entry which is preliminary data.</text>
</comment>
<evidence type="ECO:0000256" key="1">
    <source>
        <dbReference type="SAM" id="MobiDB-lite"/>
    </source>
</evidence>
<keyword evidence="4" id="KW-1185">Reference proteome</keyword>
<feature type="chain" id="PRO_5038595722" description="DUF732 domain-containing protein" evidence="2">
    <location>
        <begin position="22"/>
        <end position="170"/>
    </location>
</feature>
<proteinExistence type="predicted"/>